<dbReference type="CDD" id="cd23830">
    <property type="entry name" value="DRWD-N_Mcm21"/>
    <property type="match status" value="1"/>
</dbReference>
<dbReference type="PANTHER" id="PTHR14582:SF1">
    <property type="entry name" value="CENTROMERE PROTEIN O"/>
    <property type="match status" value="1"/>
</dbReference>
<comment type="similarity">
    <text evidence="3">Belongs to the CENP-O/MCM21 family.</text>
</comment>
<evidence type="ECO:0000256" key="3">
    <source>
        <dbReference type="ARBA" id="ARBA00007321"/>
    </source>
</evidence>
<evidence type="ECO:0000256" key="1">
    <source>
        <dbReference type="ARBA" id="ARBA00004123"/>
    </source>
</evidence>
<protein>
    <submittedName>
        <fullName evidence="8">Uncharacterized protein</fullName>
    </submittedName>
</protein>
<sequence length="299" mass="35124">MSTIEDLLARKEELEREIAELKQTEKRLDDEILSLDEEVEEDVTKIDEELTHHQYFDELIQNLMTEGIRQVEIDKHRRNDAKRQKRENAIKRSNDEYEELRERLQPAICLENAYRLGGLTAFPVNDPQAGESDRFLGIRFDIFDPYTFKYTTPHYVILRKDPKNDLWEVFKTTIPNYVPLNSLAHEHLNDDMIRFAGHVRRHLVQLQLKRAIFLRLQEKLESPSGLDHDLDFTKISVNINDKLEIVLICDLYRVNKAMVTYIDPEVSGACKQVEVLLSGLSLNDFDEKFLQVIQGWLNN</sequence>
<reference evidence="8" key="2">
    <citation type="submission" date="2021-01" db="EMBL/GenBank/DDBJ databases">
        <authorList>
            <person name="Schikora-Tamarit M.A."/>
        </authorList>
    </citation>
    <scope>NUCLEOTIDE SEQUENCE</scope>
    <source>
        <strain evidence="8">NCAIM Y.01608</strain>
    </source>
</reference>
<reference evidence="8" key="1">
    <citation type="journal article" date="2021" name="Open Biol.">
        <title>Shared evolutionary footprints suggest mitochondrial oxidative damage underlies multiple complex I losses in fungi.</title>
        <authorList>
            <person name="Schikora-Tamarit M.A."/>
            <person name="Marcet-Houben M."/>
            <person name="Nosek J."/>
            <person name="Gabaldon T."/>
        </authorList>
    </citation>
    <scope>NUCLEOTIDE SEQUENCE</scope>
    <source>
        <strain evidence="8">NCAIM Y.01608</strain>
    </source>
</reference>
<keyword evidence="4" id="KW-0158">Chromosome</keyword>
<dbReference type="Pfam" id="PF09496">
    <property type="entry name" value="CENP-O"/>
    <property type="match status" value="1"/>
</dbReference>
<evidence type="ECO:0000256" key="5">
    <source>
        <dbReference type="ARBA" id="ARBA00023242"/>
    </source>
</evidence>
<evidence type="ECO:0000313" key="8">
    <source>
        <dbReference type="EMBL" id="KAH3669760.1"/>
    </source>
</evidence>
<comment type="subcellular location">
    <subcellularLocation>
        <location evidence="2">Chromosome</location>
        <location evidence="2">Centromere</location>
    </subcellularLocation>
    <subcellularLocation>
        <location evidence="1">Nucleus</location>
    </subcellularLocation>
</comment>
<dbReference type="PANTHER" id="PTHR14582">
    <property type="entry name" value="INNER KINETOCHORE SUBUNIT MAL2"/>
    <property type="match status" value="1"/>
</dbReference>
<dbReference type="InterPro" id="IPR018464">
    <property type="entry name" value="CENP-O"/>
</dbReference>
<dbReference type="GO" id="GO:0005634">
    <property type="term" value="C:nucleus"/>
    <property type="evidence" value="ECO:0007669"/>
    <property type="project" value="UniProtKB-SubCell"/>
</dbReference>
<keyword evidence="7" id="KW-0175">Coiled coil</keyword>
<dbReference type="GO" id="GO:0031511">
    <property type="term" value="C:Mis6-Sim4 complex"/>
    <property type="evidence" value="ECO:0007669"/>
    <property type="project" value="TreeGrafter"/>
</dbReference>
<evidence type="ECO:0000256" key="7">
    <source>
        <dbReference type="SAM" id="Coils"/>
    </source>
</evidence>
<gene>
    <name evidence="8" type="ORF">OGATHE_002572</name>
</gene>
<evidence type="ECO:0000313" key="9">
    <source>
        <dbReference type="Proteomes" id="UP000788993"/>
    </source>
</evidence>
<dbReference type="AlphaFoldDB" id="A0A9P8PDV3"/>
<keyword evidence="5" id="KW-0539">Nucleus</keyword>
<dbReference type="Proteomes" id="UP000788993">
    <property type="component" value="Unassembled WGS sequence"/>
</dbReference>
<evidence type="ECO:0000256" key="2">
    <source>
        <dbReference type="ARBA" id="ARBA00004584"/>
    </source>
</evidence>
<accession>A0A9P8PDV3</accession>
<name>A0A9P8PDV3_9ASCO</name>
<feature type="coiled-coil region" evidence="7">
    <location>
        <begin position="4"/>
        <end position="41"/>
    </location>
</feature>
<evidence type="ECO:0000256" key="6">
    <source>
        <dbReference type="ARBA" id="ARBA00023328"/>
    </source>
</evidence>
<evidence type="ECO:0000256" key="4">
    <source>
        <dbReference type="ARBA" id="ARBA00022454"/>
    </source>
</evidence>
<organism evidence="8 9">
    <name type="scientific">Ogataea polymorpha</name>
    <dbReference type="NCBI Taxonomy" id="460523"/>
    <lineage>
        <taxon>Eukaryota</taxon>
        <taxon>Fungi</taxon>
        <taxon>Dikarya</taxon>
        <taxon>Ascomycota</taxon>
        <taxon>Saccharomycotina</taxon>
        <taxon>Pichiomycetes</taxon>
        <taxon>Pichiales</taxon>
        <taxon>Pichiaceae</taxon>
        <taxon>Ogataea</taxon>
    </lineage>
</organism>
<proteinExistence type="inferred from homology"/>
<comment type="caution">
    <text evidence="8">The sequence shown here is derived from an EMBL/GenBank/DDBJ whole genome shotgun (WGS) entry which is preliminary data.</text>
</comment>
<keyword evidence="9" id="KW-1185">Reference proteome</keyword>
<dbReference type="EMBL" id="JAEUBD010000983">
    <property type="protein sequence ID" value="KAH3669760.1"/>
    <property type="molecule type" value="Genomic_DNA"/>
</dbReference>
<keyword evidence="6" id="KW-0137">Centromere</keyword>